<name>A0ACD2ZYF3_9AGAR</name>
<gene>
    <name evidence="1" type="ORF">BDN72DRAFT_865812</name>
</gene>
<organism evidence="1 2">
    <name type="scientific">Pluteus cervinus</name>
    <dbReference type="NCBI Taxonomy" id="181527"/>
    <lineage>
        <taxon>Eukaryota</taxon>
        <taxon>Fungi</taxon>
        <taxon>Dikarya</taxon>
        <taxon>Basidiomycota</taxon>
        <taxon>Agaricomycotina</taxon>
        <taxon>Agaricomycetes</taxon>
        <taxon>Agaricomycetidae</taxon>
        <taxon>Agaricales</taxon>
        <taxon>Pluteineae</taxon>
        <taxon>Pluteaceae</taxon>
        <taxon>Pluteus</taxon>
    </lineage>
</organism>
<accession>A0ACD2ZYF3</accession>
<dbReference type="Proteomes" id="UP000308600">
    <property type="component" value="Unassembled WGS sequence"/>
</dbReference>
<evidence type="ECO:0000313" key="1">
    <source>
        <dbReference type="EMBL" id="TFK58598.1"/>
    </source>
</evidence>
<dbReference type="EMBL" id="ML209283">
    <property type="protein sequence ID" value="TFK58598.1"/>
    <property type="molecule type" value="Genomic_DNA"/>
</dbReference>
<protein>
    <submittedName>
        <fullName evidence="1">Uncharacterized protein</fullName>
    </submittedName>
</protein>
<evidence type="ECO:0000313" key="2">
    <source>
        <dbReference type="Proteomes" id="UP000308600"/>
    </source>
</evidence>
<sequence>MKERGKKKKRKRKNNRTNLTATSTPVPRPQPADPVVGQSLRRKLKREGAGKQEGTSTENERDEVWGVAKDDFDVSAVGRNFGHAGWEERVGNDGRGRIEDGPGFGRVHQRINVLHCIVCCSNSQIR</sequence>
<proteinExistence type="predicted"/>
<reference evidence="1 2" key="1">
    <citation type="journal article" date="2019" name="Nat. Ecol. Evol.">
        <title>Megaphylogeny resolves global patterns of mushroom evolution.</title>
        <authorList>
            <person name="Varga T."/>
            <person name="Krizsan K."/>
            <person name="Foldi C."/>
            <person name="Dima B."/>
            <person name="Sanchez-Garcia M."/>
            <person name="Sanchez-Ramirez S."/>
            <person name="Szollosi G.J."/>
            <person name="Szarkandi J.G."/>
            <person name="Papp V."/>
            <person name="Albert L."/>
            <person name="Andreopoulos W."/>
            <person name="Angelini C."/>
            <person name="Antonin V."/>
            <person name="Barry K.W."/>
            <person name="Bougher N.L."/>
            <person name="Buchanan P."/>
            <person name="Buyck B."/>
            <person name="Bense V."/>
            <person name="Catcheside P."/>
            <person name="Chovatia M."/>
            <person name="Cooper J."/>
            <person name="Damon W."/>
            <person name="Desjardin D."/>
            <person name="Finy P."/>
            <person name="Geml J."/>
            <person name="Haridas S."/>
            <person name="Hughes K."/>
            <person name="Justo A."/>
            <person name="Karasinski D."/>
            <person name="Kautmanova I."/>
            <person name="Kiss B."/>
            <person name="Kocsube S."/>
            <person name="Kotiranta H."/>
            <person name="LaButti K.M."/>
            <person name="Lechner B.E."/>
            <person name="Liimatainen K."/>
            <person name="Lipzen A."/>
            <person name="Lukacs Z."/>
            <person name="Mihaltcheva S."/>
            <person name="Morgado L.N."/>
            <person name="Niskanen T."/>
            <person name="Noordeloos M.E."/>
            <person name="Ohm R.A."/>
            <person name="Ortiz-Santana B."/>
            <person name="Ovrebo C."/>
            <person name="Racz N."/>
            <person name="Riley R."/>
            <person name="Savchenko A."/>
            <person name="Shiryaev A."/>
            <person name="Soop K."/>
            <person name="Spirin V."/>
            <person name="Szebenyi C."/>
            <person name="Tomsovsky M."/>
            <person name="Tulloss R.E."/>
            <person name="Uehling J."/>
            <person name="Grigoriev I.V."/>
            <person name="Vagvolgyi C."/>
            <person name="Papp T."/>
            <person name="Martin F.M."/>
            <person name="Miettinen O."/>
            <person name="Hibbett D.S."/>
            <person name="Nagy L.G."/>
        </authorList>
    </citation>
    <scope>NUCLEOTIDE SEQUENCE [LARGE SCALE GENOMIC DNA]</scope>
    <source>
        <strain evidence="1 2">NL-1719</strain>
    </source>
</reference>
<keyword evidence="2" id="KW-1185">Reference proteome</keyword>